<dbReference type="AlphaFoldDB" id="A0AAN6ZGP8"/>
<feature type="region of interest" description="Disordered" evidence="1">
    <location>
        <begin position="240"/>
        <end position="347"/>
    </location>
</feature>
<accession>A0AAN6ZGP8</accession>
<comment type="caution">
    <text evidence="2">The sequence shown here is derived from an EMBL/GenBank/DDBJ whole genome shotgun (WGS) entry which is preliminary data.</text>
</comment>
<keyword evidence="3" id="KW-1185">Reference proteome</keyword>
<evidence type="ECO:0000313" key="2">
    <source>
        <dbReference type="EMBL" id="KAK4136884.1"/>
    </source>
</evidence>
<reference evidence="2" key="2">
    <citation type="submission" date="2023-05" db="EMBL/GenBank/DDBJ databases">
        <authorList>
            <consortium name="Lawrence Berkeley National Laboratory"/>
            <person name="Steindorff A."/>
            <person name="Hensen N."/>
            <person name="Bonometti L."/>
            <person name="Westerberg I."/>
            <person name="Brannstrom I.O."/>
            <person name="Guillou S."/>
            <person name="Cros-Aarteil S."/>
            <person name="Calhoun S."/>
            <person name="Haridas S."/>
            <person name="Kuo A."/>
            <person name="Mondo S."/>
            <person name="Pangilinan J."/>
            <person name="Riley R."/>
            <person name="Labutti K."/>
            <person name="Andreopoulos B."/>
            <person name="Lipzen A."/>
            <person name="Chen C."/>
            <person name="Yanf M."/>
            <person name="Daum C."/>
            <person name="Ng V."/>
            <person name="Clum A."/>
            <person name="Ohm R."/>
            <person name="Martin F."/>
            <person name="Silar P."/>
            <person name="Natvig D."/>
            <person name="Lalanne C."/>
            <person name="Gautier V."/>
            <person name="Ament-Velasquez S.L."/>
            <person name="Kruys A."/>
            <person name="Hutchinson M.I."/>
            <person name="Powell A.J."/>
            <person name="Barry K."/>
            <person name="Miller A.N."/>
            <person name="Grigoriev I.V."/>
            <person name="Debuchy R."/>
            <person name="Gladieux P."/>
            <person name="Thoren M.H."/>
            <person name="Johannesson H."/>
        </authorList>
    </citation>
    <scope>NUCLEOTIDE SEQUENCE</scope>
    <source>
        <strain evidence="2">CBS 123565</strain>
    </source>
</reference>
<proteinExistence type="predicted"/>
<gene>
    <name evidence="2" type="ORF">BT67DRAFT_432622</name>
</gene>
<dbReference type="EMBL" id="MU853403">
    <property type="protein sequence ID" value="KAK4136884.1"/>
    <property type="molecule type" value="Genomic_DNA"/>
</dbReference>
<feature type="compositionally biased region" description="Acidic residues" evidence="1">
    <location>
        <begin position="127"/>
        <end position="142"/>
    </location>
</feature>
<organism evidence="2 3">
    <name type="scientific">Trichocladium antarcticum</name>
    <dbReference type="NCBI Taxonomy" id="1450529"/>
    <lineage>
        <taxon>Eukaryota</taxon>
        <taxon>Fungi</taxon>
        <taxon>Dikarya</taxon>
        <taxon>Ascomycota</taxon>
        <taxon>Pezizomycotina</taxon>
        <taxon>Sordariomycetes</taxon>
        <taxon>Sordariomycetidae</taxon>
        <taxon>Sordariales</taxon>
        <taxon>Chaetomiaceae</taxon>
        <taxon>Trichocladium</taxon>
    </lineage>
</organism>
<reference evidence="2" key="1">
    <citation type="journal article" date="2023" name="Mol. Phylogenet. Evol.">
        <title>Genome-scale phylogeny and comparative genomics of the fungal order Sordariales.</title>
        <authorList>
            <person name="Hensen N."/>
            <person name="Bonometti L."/>
            <person name="Westerberg I."/>
            <person name="Brannstrom I.O."/>
            <person name="Guillou S."/>
            <person name="Cros-Aarteil S."/>
            <person name="Calhoun S."/>
            <person name="Haridas S."/>
            <person name="Kuo A."/>
            <person name="Mondo S."/>
            <person name="Pangilinan J."/>
            <person name="Riley R."/>
            <person name="LaButti K."/>
            <person name="Andreopoulos B."/>
            <person name="Lipzen A."/>
            <person name="Chen C."/>
            <person name="Yan M."/>
            <person name="Daum C."/>
            <person name="Ng V."/>
            <person name="Clum A."/>
            <person name="Steindorff A."/>
            <person name="Ohm R.A."/>
            <person name="Martin F."/>
            <person name="Silar P."/>
            <person name="Natvig D.O."/>
            <person name="Lalanne C."/>
            <person name="Gautier V."/>
            <person name="Ament-Velasquez S.L."/>
            <person name="Kruys A."/>
            <person name="Hutchinson M.I."/>
            <person name="Powell A.J."/>
            <person name="Barry K."/>
            <person name="Miller A.N."/>
            <person name="Grigoriev I.V."/>
            <person name="Debuchy R."/>
            <person name="Gladieux P."/>
            <person name="Hiltunen Thoren M."/>
            <person name="Johannesson H."/>
        </authorList>
    </citation>
    <scope>NUCLEOTIDE SEQUENCE</scope>
    <source>
        <strain evidence="2">CBS 123565</strain>
    </source>
</reference>
<name>A0AAN6ZGP8_9PEZI</name>
<evidence type="ECO:0000256" key="1">
    <source>
        <dbReference type="SAM" id="MobiDB-lite"/>
    </source>
</evidence>
<protein>
    <submittedName>
        <fullName evidence="2">Uncharacterized protein</fullName>
    </submittedName>
</protein>
<evidence type="ECO:0000313" key="3">
    <source>
        <dbReference type="Proteomes" id="UP001304895"/>
    </source>
</evidence>
<feature type="compositionally biased region" description="Low complexity" evidence="1">
    <location>
        <begin position="314"/>
        <end position="324"/>
    </location>
</feature>
<sequence>MSAAAAAPSNPLERHFDGRVYLVGSPPSEQPVVLAVTRKFRGDPPIAAVIIVEDEIHGFATVYPRLYIVPTKTRGRLAEWKTANKDLVARWAGQQFWNSKTQDRALGLEFTKGSIRAIPEGASTAGAEDDAEDDVEAGTEDDAVSKPQAADGAISPTPMREIDINDQAGGFDDDEGPEARAADGRAAANRPRIDERHGLASHLRALVSESKVLVSEYKAFVKKMDDFGKRAEALLKDAEVAESDTRKRGHQTFDHSTDEDDEEARWEARRRRMSRVVDPDDEDEFPEQHHLQKLSRKLLPGHSHRFQSPAGRTSSNPNKARPNSANPPPPRPASRRRVLPPGSDDEP</sequence>
<feature type="region of interest" description="Disordered" evidence="1">
    <location>
        <begin position="119"/>
        <end position="192"/>
    </location>
</feature>
<dbReference type="Proteomes" id="UP001304895">
    <property type="component" value="Unassembled WGS sequence"/>
</dbReference>
<feature type="compositionally biased region" description="Basic and acidic residues" evidence="1">
    <location>
        <begin position="240"/>
        <end position="256"/>
    </location>
</feature>